<reference evidence="2 3" key="1">
    <citation type="submission" date="2016-07" db="EMBL/GenBank/DDBJ databases">
        <title>Pervasive Adenine N6-methylation of Active Genes in Fungi.</title>
        <authorList>
            <consortium name="DOE Joint Genome Institute"/>
            <person name="Mondo S.J."/>
            <person name="Dannebaum R.O."/>
            <person name="Kuo R.C."/>
            <person name="Labutti K."/>
            <person name="Haridas S."/>
            <person name="Kuo A."/>
            <person name="Salamov A."/>
            <person name="Ahrendt S.R."/>
            <person name="Lipzen A."/>
            <person name="Sullivan W."/>
            <person name="Andreopoulos W.B."/>
            <person name="Clum A."/>
            <person name="Lindquist E."/>
            <person name="Daum C."/>
            <person name="Ramamoorthy G.K."/>
            <person name="Gryganskyi A."/>
            <person name="Culley D."/>
            <person name="Magnuson J.K."/>
            <person name="James T.Y."/>
            <person name="O'Malley M.A."/>
            <person name="Stajich J.E."/>
            <person name="Spatafora J.W."/>
            <person name="Visel A."/>
            <person name="Grigoriev I.V."/>
        </authorList>
    </citation>
    <scope>NUCLEOTIDE SEQUENCE [LARGE SCALE GENOMIC DNA]</scope>
    <source>
        <strain evidence="2 3">JEL800</strain>
    </source>
</reference>
<keyword evidence="3" id="KW-1185">Reference proteome</keyword>
<feature type="compositionally biased region" description="Polar residues" evidence="1">
    <location>
        <begin position="123"/>
        <end position="165"/>
    </location>
</feature>
<comment type="caution">
    <text evidence="2">The sequence shown here is derived from an EMBL/GenBank/DDBJ whole genome shotgun (WGS) entry which is preliminary data.</text>
</comment>
<name>A0A1Y2CQN0_9FUNG</name>
<dbReference type="Proteomes" id="UP000193642">
    <property type="component" value="Unassembled WGS sequence"/>
</dbReference>
<evidence type="ECO:0000313" key="2">
    <source>
        <dbReference type="EMBL" id="ORY49349.1"/>
    </source>
</evidence>
<feature type="region of interest" description="Disordered" evidence="1">
    <location>
        <begin position="39"/>
        <end position="178"/>
    </location>
</feature>
<feature type="compositionally biased region" description="Polar residues" evidence="1">
    <location>
        <begin position="51"/>
        <end position="84"/>
    </location>
</feature>
<protein>
    <submittedName>
        <fullName evidence="2">Uncharacterized protein</fullName>
    </submittedName>
</protein>
<accession>A0A1Y2CQN0</accession>
<dbReference type="EMBL" id="MCGO01000009">
    <property type="protein sequence ID" value="ORY49349.1"/>
    <property type="molecule type" value="Genomic_DNA"/>
</dbReference>
<dbReference type="AlphaFoldDB" id="A0A1Y2CQN0"/>
<evidence type="ECO:0000313" key="3">
    <source>
        <dbReference type="Proteomes" id="UP000193642"/>
    </source>
</evidence>
<sequence>MLEEPDILANESQAAVWHTFANSSRKLSFTATIPESEDAMIQQAADPKQAILSSTNQRPPSSMKHSSLETRSIMSASSNPQGRTSQHHAHFAPNTTSAPLVPRGPHTSQIYPRPYPPIIRPPNNSTSQVNWANQPYNSHAMSNTESRPQSRIQSANYSQQPQHSQYIHPPRTPVDLER</sequence>
<gene>
    <name evidence="2" type="ORF">BCR33DRAFT_580766</name>
</gene>
<proteinExistence type="predicted"/>
<organism evidence="2 3">
    <name type="scientific">Rhizoclosmatium globosum</name>
    <dbReference type="NCBI Taxonomy" id="329046"/>
    <lineage>
        <taxon>Eukaryota</taxon>
        <taxon>Fungi</taxon>
        <taxon>Fungi incertae sedis</taxon>
        <taxon>Chytridiomycota</taxon>
        <taxon>Chytridiomycota incertae sedis</taxon>
        <taxon>Chytridiomycetes</taxon>
        <taxon>Chytridiales</taxon>
        <taxon>Chytriomycetaceae</taxon>
        <taxon>Rhizoclosmatium</taxon>
    </lineage>
</organism>
<evidence type="ECO:0000256" key="1">
    <source>
        <dbReference type="SAM" id="MobiDB-lite"/>
    </source>
</evidence>